<dbReference type="SMART" id="SM00256">
    <property type="entry name" value="FBOX"/>
    <property type="match status" value="1"/>
</dbReference>
<dbReference type="SUPFAM" id="SSF81383">
    <property type="entry name" value="F-box domain"/>
    <property type="match status" value="1"/>
</dbReference>
<evidence type="ECO:0000259" key="1">
    <source>
        <dbReference type="PROSITE" id="PS50181"/>
    </source>
</evidence>
<dbReference type="Proteomes" id="UP001153620">
    <property type="component" value="Chromosome 1"/>
</dbReference>
<protein>
    <recommendedName>
        <fullName evidence="1">F-box domain-containing protein</fullName>
    </recommendedName>
</protein>
<dbReference type="OrthoDB" id="6419443at2759"/>
<dbReference type="InterPro" id="IPR032675">
    <property type="entry name" value="LRR_dom_sf"/>
</dbReference>
<dbReference type="Gene3D" id="3.80.10.10">
    <property type="entry name" value="Ribonuclease Inhibitor"/>
    <property type="match status" value="1"/>
</dbReference>
<dbReference type="InterPro" id="IPR001810">
    <property type="entry name" value="F-box_dom"/>
</dbReference>
<reference evidence="2" key="2">
    <citation type="submission" date="2022-10" db="EMBL/GenBank/DDBJ databases">
        <authorList>
            <consortium name="ENA_rothamsted_submissions"/>
            <consortium name="culmorum"/>
            <person name="King R."/>
        </authorList>
    </citation>
    <scope>NUCLEOTIDE SEQUENCE</scope>
</reference>
<dbReference type="AlphaFoldDB" id="A0A9N9RLC0"/>
<evidence type="ECO:0000313" key="2">
    <source>
        <dbReference type="EMBL" id="CAG9800384.1"/>
    </source>
</evidence>
<evidence type="ECO:0000313" key="3">
    <source>
        <dbReference type="Proteomes" id="UP001153620"/>
    </source>
</evidence>
<dbReference type="EMBL" id="OU895877">
    <property type="protein sequence ID" value="CAG9800384.1"/>
    <property type="molecule type" value="Genomic_DNA"/>
</dbReference>
<accession>A0A9N9RLC0</accession>
<dbReference type="Pfam" id="PF00646">
    <property type="entry name" value="F-box"/>
    <property type="match status" value="1"/>
</dbReference>
<keyword evidence="3" id="KW-1185">Reference proteome</keyword>
<gene>
    <name evidence="2" type="ORF">CHIRRI_LOCUS3327</name>
</gene>
<organism evidence="2 3">
    <name type="scientific">Chironomus riparius</name>
    <dbReference type="NCBI Taxonomy" id="315576"/>
    <lineage>
        <taxon>Eukaryota</taxon>
        <taxon>Metazoa</taxon>
        <taxon>Ecdysozoa</taxon>
        <taxon>Arthropoda</taxon>
        <taxon>Hexapoda</taxon>
        <taxon>Insecta</taxon>
        <taxon>Pterygota</taxon>
        <taxon>Neoptera</taxon>
        <taxon>Endopterygota</taxon>
        <taxon>Diptera</taxon>
        <taxon>Nematocera</taxon>
        <taxon>Chironomoidea</taxon>
        <taxon>Chironomidae</taxon>
        <taxon>Chironominae</taxon>
        <taxon>Chironomus</taxon>
    </lineage>
</organism>
<dbReference type="PROSITE" id="PS50181">
    <property type="entry name" value="FBOX"/>
    <property type="match status" value="1"/>
</dbReference>
<reference evidence="2" key="1">
    <citation type="submission" date="2022-01" db="EMBL/GenBank/DDBJ databases">
        <authorList>
            <person name="King R."/>
        </authorList>
    </citation>
    <scope>NUCLEOTIDE SEQUENCE</scope>
</reference>
<sequence>MDLLSALPEDAFNEIATYLSGKDVLNSSIVCKRWYQMFGQSKECMKKIAAKYTNYNRRKDLNILLLSNRKYQNIKLGFQRTYYIRDSKIEENIRSILKKFADTIVTLETSHDFQRICSLPKLKELEFNNTNWNYYTKNANYFYSNGLMTKCTDVKKLSIVSPIAIDEISIKIVQKALTNMRNLKLLTVNQLKLFEYLDLSECHFRLEEADFQSFETVPGMNILQNHQSTLKVIKLNRVHLDEIVLILSAFPKLHTFHIRHGVFNNIRAIDFPQNTSIKNFIMSAYWTNINHARMIMKLKNLKHLKVYSLYWRTFCAASHCPEIKTIEYQNMDNNITEDQKTQMANYRRIQLIKQPTNHVYT</sequence>
<feature type="domain" description="F-box" evidence="1">
    <location>
        <begin position="1"/>
        <end position="48"/>
    </location>
</feature>
<name>A0A9N9RLC0_9DIPT</name>
<proteinExistence type="predicted"/>
<dbReference type="CDD" id="cd09917">
    <property type="entry name" value="F-box_SF"/>
    <property type="match status" value="1"/>
</dbReference>
<dbReference type="Gene3D" id="1.20.1280.50">
    <property type="match status" value="1"/>
</dbReference>
<dbReference type="SUPFAM" id="SSF52047">
    <property type="entry name" value="RNI-like"/>
    <property type="match status" value="1"/>
</dbReference>
<dbReference type="InterPro" id="IPR036047">
    <property type="entry name" value="F-box-like_dom_sf"/>
</dbReference>